<reference evidence="1 2" key="1">
    <citation type="journal article" date="2021" name="Front. Genet.">
        <title>Chromosome-Level Genome Assembly Reveals Significant Gene Expansion in the Toll and IMD Signaling Pathways of Dendrolimus kikuchii.</title>
        <authorList>
            <person name="Zhou J."/>
            <person name="Wu P."/>
            <person name="Xiong Z."/>
            <person name="Liu N."/>
            <person name="Zhao N."/>
            <person name="Ji M."/>
            <person name="Qiu Y."/>
            <person name="Yang B."/>
        </authorList>
    </citation>
    <scope>NUCLEOTIDE SEQUENCE [LARGE SCALE GENOMIC DNA]</scope>
    <source>
        <strain evidence="1">Ann1</strain>
    </source>
</reference>
<name>A0ACC1CYA5_9NEOP</name>
<evidence type="ECO:0000313" key="1">
    <source>
        <dbReference type="EMBL" id="KAJ0176323.1"/>
    </source>
</evidence>
<protein>
    <submittedName>
        <fullName evidence="1">Uncharacterized protein</fullName>
    </submittedName>
</protein>
<gene>
    <name evidence="1" type="ORF">K1T71_008497</name>
</gene>
<evidence type="ECO:0000313" key="2">
    <source>
        <dbReference type="Proteomes" id="UP000824533"/>
    </source>
</evidence>
<sequence length="317" mass="36697">MRSVKKESRLKDRSRVAQFDVASFIQKPDGVEHSVPFGFDKSVEKRRKTSKDYDDGSDVSSGALKMRREDSEDLANFDIDNTPELNDNALPKDIINGKQVKLAGYDDQLLKYQQNERNRQGLLDNSFAHNLEKKCSFKNMKFPFFSRKSQNDKKEKKRKLFCFNCSKKDEGLQITTSTGVGKSAAAILAEKNSLKRSSKERSGSNRLAEKRQIPKQEIHNSREYYQQQIHNLELANTNINVPGNKNKEEVNTDIFFVSSPSEEDLQEDFSESPVEFREKRSEEDNDRRLKLLDEIQRKVDNVEIRVPSYPKMPYEPN</sequence>
<accession>A0ACC1CYA5</accession>
<proteinExistence type="predicted"/>
<comment type="caution">
    <text evidence="1">The sequence shown here is derived from an EMBL/GenBank/DDBJ whole genome shotgun (WGS) entry which is preliminary data.</text>
</comment>
<organism evidence="1 2">
    <name type="scientific">Dendrolimus kikuchii</name>
    <dbReference type="NCBI Taxonomy" id="765133"/>
    <lineage>
        <taxon>Eukaryota</taxon>
        <taxon>Metazoa</taxon>
        <taxon>Ecdysozoa</taxon>
        <taxon>Arthropoda</taxon>
        <taxon>Hexapoda</taxon>
        <taxon>Insecta</taxon>
        <taxon>Pterygota</taxon>
        <taxon>Neoptera</taxon>
        <taxon>Endopterygota</taxon>
        <taxon>Lepidoptera</taxon>
        <taxon>Glossata</taxon>
        <taxon>Ditrysia</taxon>
        <taxon>Bombycoidea</taxon>
        <taxon>Lasiocampidae</taxon>
        <taxon>Dendrolimus</taxon>
    </lineage>
</organism>
<dbReference type="Proteomes" id="UP000824533">
    <property type="component" value="Linkage Group LG14"/>
</dbReference>
<keyword evidence="2" id="KW-1185">Reference proteome</keyword>
<dbReference type="EMBL" id="CM034400">
    <property type="protein sequence ID" value="KAJ0176323.1"/>
    <property type="molecule type" value="Genomic_DNA"/>
</dbReference>